<feature type="region of interest" description="Disordered" evidence="1">
    <location>
        <begin position="273"/>
        <end position="307"/>
    </location>
</feature>
<proteinExistence type="predicted"/>
<dbReference type="Proteomes" id="UP001549257">
    <property type="component" value="Unassembled WGS sequence"/>
</dbReference>
<organism evidence="2 3">
    <name type="scientific">Conyzicola nivalis</name>
    <dbReference type="NCBI Taxonomy" id="1477021"/>
    <lineage>
        <taxon>Bacteria</taxon>
        <taxon>Bacillati</taxon>
        <taxon>Actinomycetota</taxon>
        <taxon>Actinomycetes</taxon>
        <taxon>Micrococcales</taxon>
        <taxon>Microbacteriaceae</taxon>
        <taxon>Conyzicola</taxon>
    </lineage>
</organism>
<evidence type="ECO:0000313" key="3">
    <source>
        <dbReference type="Proteomes" id="UP001549257"/>
    </source>
</evidence>
<comment type="caution">
    <text evidence="2">The sequence shown here is derived from an EMBL/GenBank/DDBJ whole genome shotgun (WGS) entry which is preliminary data.</text>
</comment>
<gene>
    <name evidence="2" type="ORF">ABIE21_000109</name>
</gene>
<dbReference type="Gene3D" id="3.40.50.720">
    <property type="entry name" value="NAD(P)-binding Rossmann-like Domain"/>
    <property type="match status" value="1"/>
</dbReference>
<name>A0ABV2QHV5_9MICO</name>
<reference evidence="2 3" key="1">
    <citation type="submission" date="2024-06" db="EMBL/GenBank/DDBJ databases">
        <title>Sorghum-associated microbial communities from plants grown in Nebraska, USA.</title>
        <authorList>
            <person name="Schachtman D."/>
        </authorList>
    </citation>
    <scope>NUCLEOTIDE SEQUENCE [LARGE SCALE GENOMIC DNA]</scope>
    <source>
        <strain evidence="2 3">2857</strain>
    </source>
</reference>
<sequence length="307" mass="31890">MSRPRGILSRMVLKLDPRFPLVWRTPTSLQFGVAAPVVVLREVTTADEHMVSALTMGISRPGLTMVARACGASDAAVTDLLDRLAPALETRAADTGHTVTLVGAGPTTRRIAEALEGAGVTVRVAADARAAGSEACDLAIAVGHFVLAPELHGLWLRRDIPHLPVVISDTSVSVGPVVDPGAGPCLYCLHFYRTDADSAWPALSAQLWGRKSGSESALIVSEVAAVASRAALARLEAGHAASAHFSTEIDVDTGRATRREWLPHPECGCVGVSAAVRPGSGSPDAGPRGTNRPTPIPSRPTSDSACA</sequence>
<evidence type="ECO:0000313" key="2">
    <source>
        <dbReference type="EMBL" id="MET4580619.1"/>
    </source>
</evidence>
<dbReference type="EMBL" id="JBEPSJ010000001">
    <property type="protein sequence ID" value="MET4580619.1"/>
    <property type="molecule type" value="Genomic_DNA"/>
</dbReference>
<protein>
    <submittedName>
        <fullName evidence="2">Bacteriocin biosynthesis cyclodehydratase domain-containing protein</fullName>
    </submittedName>
</protein>
<evidence type="ECO:0000256" key="1">
    <source>
        <dbReference type="SAM" id="MobiDB-lite"/>
    </source>
</evidence>
<dbReference type="NCBIfam" id="TIGR03882">
    <property type="entry name" value="cyclo_dehyd_2"/>
    <property type="match status" value="1"/>
</dbReference>
<keyword evidence="3" id="KW-1185">Reference proteome</keyword>
<dbReference type="InterPro" id="IPR022291">
    <property type="entry name" value="Bacteriocin_synth_cyclodeHase"/>
</dbReference>
<accession>A0ABV2QHV5</accession>
<dbReference type="RefSeq" id="WP_354022838.1">
    <property type="nucleotide sequence ID" value="NZ_JBEPSJ010000001.1"/>
</dbReference>